<accession>A0A814I2E0</accession>
<evidence type="ECO:0000256" key="5">
    <source>
        <dbReference type="SAM" id="MobiDB-lite"/>
    </source>
</evidence>
<dbReference type="GO" id="GO:0005200">
    <property type="term" value="F:structural constituent of cytoskeleton"/>
    <property type="evidence" value="ECO:0007669"/>
    <property type="project" value="TreeGrafter"/>
</dbReference>
<reference evidence="7" key="1">
    <citation type="submission" date="2021-02" db="EMBL/GenBank/DDBJ databases">
        <authorList>
            <person name="Nowell W R."/>
        </authorList>
    </citation>
    <scope>NUCLEOTIDE SEQUENCE</scope>
</reference>
<dbReference type="GO" id="GO:0007097">
    <property type="term" value="P:nuclear migration"/>
    <property type="evidence" value="ECO:0007669"/>
    <property type="project" value="TreeGrafter"/>
</dbReference>
<proteinExistence type="inferred from homology"/>
<dbReference type="PANTHER" id="PTHR45721:SF12">
    <property type="entry name" value="INTERMEDIATE FILAMENT PROTEIN IFA-1"/>
    <property type="match status" value="1"/>
</dbReference>
<evidence type="ECO:0000256" key="4">
    <source>
        <dbReference type="SAM" id="Coils"/>
    </source>
</evidence>
<dbReference type="InterPro" id="IPR039008">
    <property type="entry name" value="IF_rod_dom"/>
</dbReference>
<evidence type="ECO:0000256" key="1">
    <source>
        <dbReference type="ARBA" id="ARBA00022754"/>
    </source>
</evidence>
<dbReference type="PROSITE" id="PS51842">
    <property type="entry name" value="IF_ROD_2"/>
    <property type="match status" value="1"/>
</dbReference>
<sequence length="601" mass="69419">MDEMVNNLNSYDKSRGIVPSNIFLGLLPLPYSLSTLKNSLPVSQPSTSSSSSSLGATCVPQTSTNSKSNNTYTSSRLHSPSFADSNQFENQSASMSASTYRNSSYTMTKPPLYTQAREKERFELSTLNDKFADYVEKVRYLEAQNKKIQMEANLLTEKEQENTQKIKLKFETEIAQLRQAAEQLFKDKNDTFSTAQTTHNTLLPLKQQLNQTFRERDSAKYDTEKVERQLSSIEGDIIMFKRRLAHQDNEQNQWKQLTGHIQRLLVQTGNEIHTESLGRASAEQKTKQLHAEIARLREQQQQKLKEVKQSALMAGSNTTNDRAHVFKSELSNAIRRVRQDFERENDTHRNELCTQFSQSYDSIIRQYPDLAYLFMNEREQERIRLEEDRVRLEIQRVRADINALKQKTAELKLHIREVQIKAELMTDENQRVEKLQQNQINQFKSQHEKTAQDYEDVISKQTSLEKEIETYRNLLEGTMKPVVDNITDEYNTMTANNAKVEERKDPTPPEQKFYSTTSRFSSRFQHEKPRDSNFYNTSQSLYSHIKPTETILSKPVAIPVTRILEETEIVTNVGDYGATSNDNEQHIVEIDETTGESSTAN</sequence>
<dbReference type="GO" id="GO:0051664">
    <property type="term" value="P:nuclear pore localization"/>
    <property type="evidence" value="ECO:0007669"/>
    <property type="project" value="TreeGrafter"/>
</dbReference>
<feature type="compositionally biased region" description="Polar residues" evidence="5">
    <location>
        <begin position="76"/>
        <end position="107"/>
    </location>
</feature>
<dbReference type="Proteomes" id="UP000663828">
    <property type="component" value="Unassembled WGS sequence"/>
</dbReference>
<feature type="compositionally biased region" description="Low complexity" evidence="5">
    <location>
        <begin position="62"/>
        <end position="75"/>
    </location>
</feature>
<dbReference type="SMART" id="SM01391">
    <property type="entry name" value="Filament"/>
    <property type="match status" value="1"/>
</dbReference>
<feature type="coiled-coil region" evidence="4">
    <location>
        <begin position="375"/>
        <end position="435"/>
    </location>
</feature>
<keyword evidence="9" id="KW-1185">Reference proteome</keyword>
<dbReference type="PANTHER" id="PTHR45721">
    <property type="entry name" value="LAMIN DM0-RELATED"/>
    <property type="match status" value="1"/>
</dbReference>
<comment type="caution">
    <text evidence="7">The sequence shown here is derived from an EMBL/GenBank/DDBJ whole genome shotgun (WGS) entry which is preliminary data.</text>
</comment>
<dbReference type="PROSITE" id="PS00226">
    <property type="entry name" value="IF_ROD_1"/>
    <property type="match status" value="1"/>
</dbReference>
<feature type="coiled-coil region" evidence="4">
    <location>
        <begin position="138"/>
        <end position="187"/>
    </location>
</feature>
<dbReference type="OrthoDB" id="2441647at2759"/>
<dbReference type="AlphaFoldDB" id="A0A814I2E0"/>
<dbReference type="EMBL" id="CAJNOJ010000067">
    <property type="protein sequence ID" value="CAF1019480.1"/>
    <property type="molecule type" value="Genomic_DNA"/>
</dbReference>
<evidence type="ECO:0000313" key="8">
    <source>
        <dbReference type="EMBL" id="CAF1318244.1"/>
    </source>
</evidence>
<feature type="compositionally biased region" description="Low complexity" evidence="5">
    <location>
        <begin position="39"/>
        <end position="54"/>
    </location>
</feature>
<feature type="region of interest" description="Disordered" evidence="5">
    <location>
        <begin position="39"/>
        <end position="107"/>
    </location>
</feature>
<feature type="region of interest" description="Disordered" evidence="5">
    <location>
        <begin position="575"/>
        <end position="601"/>
    </location>
</feature>
<evidence type="ECO:0000313" key="7">
    <source>
        <dbReference type="EMBL" id="CAF1019480.1"/>
    </source>
</evidence>
<dbReference type="Proteomes" id="UP000663852">
    <property type="component" value="Unassembled WGS sequence"/>
</dbReference>
<dbReference type="SUPFAM" id="SSF64593">
    <property type="entry name" value="Intermediate filament protein, coiled coil region"/>
    <property type="match status" value="2"/>
</dbReference>
<feature type="domain" description="IF rod" evidence="6">
    <location>
        <begin position="120"/>
        <end position="482"/>
    </location>
</feature>
<evidence type="ECO:0000259" key="6">
    <source>
        <dbReference type="PROSITE" id="PS51842"/>
    </source>
</evidence>
<dbReference type="GO" id="GO:0090435">
    <property type="term" value="P:protein localization to nuclear envelope"/>
    <property type="evidence" value="ECO:0007669"/>
    <property type="project" value="TreeGrafter"/>
</dbReference>
<dbReference type="Gene3D" id="1.20.5.170">
    <property type="match status" value="1"/>
</dbReference>
<dbReference type="GO" id="GO:0005652">
    <property type="term" value="C:nuclear lamina"/>
    <property type="evidence" value="ECO:0007669"/>
    <property type="project" value="TreeGrafter"/>
</dbReference>
<keyword evidence="1 3" id="KW-0403">Intermediate filament</keyword>
<name>A0A814I2E0_ADIRI</name>
<gene>
    <name evidence="7" type="ORF">EDS130_LOCUS15816</name>
    <name evidence="8" type="ORF">XAT740_LOCUS29765</name>
</gene>
<protein>
    <recommendedName>
        <fullName evidence="6">IF rod domain-containing protein</fullName>
    </recommendedName>
</protein>
<evidence type="ECO:0000313" key="10">
    <source>
        <dbReference type="Proteomes" id="UP000663852"/>
    </source>
</evidence>
<feature type="coiled-coil region" evidence="4">
    <location>
        <begin position="279"/>
        <end position="310"/>
    </location>
</feature>
<keyword evidence="2 4" id="KW-0175">Coiled coil</keyword>
<dbReference type="EMBL" id="CAJNOR010002612">
    <property type="protein sequence ID" value="CAF1318244.1"/>
    <property type="molecule type" value="Genomic_DNA"/>
</dbReference>
<comment type="similarity">
    <text evidence="3">Belongs to the intermediate filament family.</text>
</comment>
<dbReference type="Pfam" id="PF00038">
    <property type="entry name" value="Filament"/>
    <property type="match status" value="1"/>
</dbReference>
<evidence type="ECO:0000256" key="3">
    <source>
        <dbReference type="RuleBase" id="RU000685"/>
    </source>
</evidence>
<evidence type="ECO:0000313" key="9">
    <source>
        <dbReference type="Proteomes" id="UP000663828"/>
    </source>
</evidence>
<organism evidence="7 10">
    <name type="scientific">Adineta ricciae</name>
    <name type="common">Rotifer</name>
    <dbReference type="NCBI Taxonomy" id="249248"/>
    <lineage>
        <taxon>Eukaryota</taxon>
        <taxon>Metazoa</taxon>
        <taxon>Spiralia</taxon>
        <taxon>Gnathifera</taxon>
        <taxon>Rotifera</taxon>
        <taxon>Eurotatoria</taxon>
        <taxon>Bdelloidea</taxon>
        <taxon>Adinetida</taxon>
        <taxon>Adinetidae</taxon>
        <taxon>Adineta</taxon>
    </lineage>
</organism>
<dbReference type="InterPro" id="IPR018039">
    <property type="entry name" value="IF_conserved"/>
</dbReference>
<dbReference type="GO" id="GO:0005882">
    <property type="term" value="C:intermediate filament"/>
    <property type="evidence" value="ECO:0007669"/>
    <property type="project" value="UniProtKB-KW"/>
</dbReference>
<dbReference type="GO" id="GO:0006998">
    <property type="term" value="P:nuclear envelope organization"/>
    <property type="evidence" value="ECO:0007669"/>
    <property type="project" value="TreeGrafter"/>
</dbReference>
<dbReference type="GO" id="GO:0031507">
    <property type="term" value="P:heterochromatin formation"/>
    <property type="evidence" value="ECO:0007669"/>
    <property type="project" value="TreeGrafter"/>
</dbReference>
<evidence type="ECO:0000256" key="2">
    <source>
        <dbReference type="ARBA" id="ARBA00023054"/>
    </source>
</evidence>